<evidence type="ECO:0008006" key="6">
    <source>
        <dbReference type="Google" id="ProtNLM"/>
    </source>
</evidence>
<feature type="region of interest" description="Disordered" evidence="3">
    <location>
        <begin position="141"/>
        <end position="161"/>
    </location>
</feature>
<comment type="caution">
    <text evidence="4">The sequence shown here is derived from an EMBL/GenBank/DDBJ whole genome shotgun (WGS) entry which is preliminary data.</text>
</comment>
<dbReference type="SUPFAM" id="SSF140566">
    <property type="entry name" value="FlgN-like"/>
    <property type="match status" value="1"/>
</dbReference>
<accession>A0A0M2T176</accession>
<dbReference type="GO" id="GO:0044780">
    <property type="term" value="P:bacterial-type flagellum assembly"/>
    <property type="evidence" value="ECO:0007669"/>
    <property type="project" value="InterPro"/>
</dbReference>
<dbReference type="Gene3D" id="1.20.58.300">
    <property type="entry name" value="FlgN-like"/>
    <property type="match status" value="1"/>
</dbReference>
<dbReference type="PATRIC" id="fig|1408103.3.peg.1461"/>
<keyword evidence="2" id="KW-0175">Coiled coil</keyword>
<gene>
    <name evidence="4" type="ORF">WQ57_06485</name>
</gene>
<feature type="coiled-coil region" evidence="2">
    <location>
        <begin position="88"/>
        <end position="118"/>
    </location>
</feature>
<keyword evidence="5" id="KW-1185">Reference proteome</keyword>
<keyword evidence="1" id="KW-1005">Bacterial flagellum biogenesis</keyword>
<dbReference type="RefSeq" id="WP_046522921.1">
    <property type="nucleotide sequence ID" value="NZ_LAYY01000005.1"/>
</dbReference>
<feature type="compositionally biased region" description="Polar residues" evidence="3">
    <location>
        <begin position="141"/>
        <end position="152"/>
    </location>
</feature>
<reference evidence="4 5" key="1">
    <citation type="submission" date="2015-04" db="EMBL/GenBank/DDBJ databases">
        <title>Taxonomic description and genome sequence of Bacillus campisalis sp. nov., a novel member of the genus Bacillus isolated from solar saltern.</title>
        <authorList>
            <person name="Mathan Kumar R."/>
            <person name="Kaur G."/>
            <person name="Kumar A."/>
            <person name="Singh N.K."/>
            <person name="Kaur N."/>
            <person name="Kumar N."/>
            <person name="Mayilraj S."/>
        </authorList>
    </citation>
    <scope>NUCLEOTIDE SEQUENCE [LARGE SCALE GENOMIC DNA]</scope>
    <source>
        <strain evidence="4 5">SA2-6</strain>
    </source>
</reference>
<evidence type="ECO:0000256" key="2">
    <source>
        <dbReference type="SAM" id="Coils"/>
    </source>
</evidence>
<organism evidence="4 5">
    <name type="scientific">Mesobacillus campisalis</name>
    <dbReference type="NCBI Taxonomy" id="1408103"/>
    <lineage>
        <taxon>Bacteria</taxon>
        <taxon>Bacillati</taxon>
        <taxon>Bacillota</taxon>
        <taxon>Bacilli</taxon>
        <taxon>Bacillales</taxon>
        <taxon>Bacillaceae</taxon>
        <taxon>Mesobacillus</taxon>
    </lineage>
</organism>
<dbReference type="Pfam" id="PF05130">
    <property type="entry name" value="FlgN"/>
    <property type="match status" value="1"/>
</dbReference>
<protein>
    <recommendedName>
        <fullName evidence="6">Flagellar biosynthesis protein FlgN</fullName>
    </recommendedName>
</protein>
<dbReference type="InterPro" id="IPR036679">
    <property type="entry name" value="FlgN-like_sf"/>
</dbReference>
<evidence type="ECO:0000313" key="4">
    <source>
        <dbReference type="EMBL" id="KKK38987.1"/>
    </source>
</evidence>
<dbReference type="Proteomes" id="UP000034166">
    <property type="component" value="Unassembled WGS sequence"/>
</dbReference>
<sequence length="161" mass="18423">MVEFIIQSLEKMIITQKQLISLSERKKMALIQRDMSELNVIVGEEARLVNLFGELENQRLEQAEQLLQAHPSLTFGQLAHAVPDESGGKKLRSRIDTLKELMVELQEKNKVNELLLKDSLNFVQHMIDQVAYSGQRHFNYQSPLSPQKTQAGSRAFFDTKA</sequence>
<dbReference type="InterPro" id="IPR007809">
    <property type="entry name" value="FlgN-like"/>
</dbReference>
<dbReference type="AlphaFoldDB" id="A0A0M2T176"/>
<evidence type="ECO:0000313" key="5">
    <source>
        <dbReference type="Proteomes" id="UP000034166"/>
    </source>
</evidence>
<evidence type="ECO:0000256" key="1">
    <source>
        <dbReference type="ARBA" id="ARBA00022795"/>
    </source>
</evidence>
<proteinExistence type="predicted"/>
<evidence type="ECO:0000256" key="3">
    <source>
        <dbReference type="SAM" id="MobiDB-lite"/>
    </source>
</evidence>
<dbReference type="EMBL" id="LAYY01000005">
    <property type="protein sequence ID" value="KKK38987.1"/>
    <property type="molecule type" value="Genomic_DNA"/>
</dbReference>
<dbReference type="OrthoDB" id="2381500at2"/>
<name>A0A0M2T176_9BACI</name>